<evidence type="ECO:0000313" key="1">
    <source>
        <dbReference type="EMBL" id="MFD2163702.1"/>
    </source>
</evidence>
<keyword evidence="2" id="KW-1185">Reference proteome</keyword>
<dbReference type="EMBL" id="JBHUHZ010000002">
    <property type="protein sequence ID" value="MFD2163702.1"/>
    <property type="molecule type" value="Genomic_DNA"/>
</dbReference>
<organism evidence="1 2">
    <name type="scientific">Paradesertivirga mongoliensis</name>
    <dbReference type="NCBI Taxonomy" id="2100740"/>
    <lineage>
        <taxon>Bacteria</taxon>
        <taxon>Pseudomonadati</taxon>
        <taxon>Bacteroidota</taxon>
        <taxon>Sphingobacteriia</taxon>
        <taxon>Sphingobacteriales</taxon>
        <taxon>Sphingobacteriaceae</taxon>
        <taxon>Paradesertivirga</taxon>
    </lineage>
</organism>
<accession>A0ABW4ZQF7</accession>
<proteinExistence type="predicted"/>
<comment type="caution">
    <text evidence="1">The sequence shown here is derived from an EMBL/GenBank/DDBJ whole genome shotgun (WGS) entry which is preliminary data.</text>
</comment>
<evidence type="ECO:0000313" key="2">
    <source>
        <dbReference type="Proteomes" id="UP001597387"/>
    </source>
</evidence>
<name>A0ABW4ZQF7_9SPHI</name>
<dbReference type="RefSeq" id="WP_255900404.1">
    <property type="nucleotide sequence ID" value="NZ_JAFMZO010000002.1"/>
</dbReference>
<protein>
    <submittedName>
        <fullName evidence="1">Uncharacterized protein</fullName>
    </submittedName>
</protein>
<dbReference type="Proteomes" id="UP001597387">
    <property type="component" value="Unassembled WGS sequence"/>
</dbReference>
<sequence length="74" mass="8337">MTQKEARIQALRLATALLYAWDDDNSMGHTGNAKDAEKLTVEMHKIARTILIKAEYFGAFDIHNGVANDKKQTF</sequence>
<reference evidence="2" key="1">
    <citation type="journal article" date="2019" name="Int. J. Syst. Evol. Microbiol.">
        <title>The Global Catalogue of Microorganisms (GCM) 10K type strain sequencing project: providing services to taxonomists for standard genome sequencing and annotation.</title>
        <authorList>
            <consortium name="The Broad Institute Genomics Platform"/>
            <consortium name="The Broad Institute Genome Sequencing Center for Infectious Disease"/>
            <person name="Wu L."/>
            <person name="Ma J."/>
        </authorList>
    </citation>
    <scope>NUCLEOTIDE SEQUENCE [LARGE SCALE GENOMIC DNA]</scope>
    <source>
        <strain evidence="2">KCTC 42217</strain>
    </source>
</reference>
<gene>
    <name evidence="1" type="ORF">ACFSJU_14930</name>
</gene>